<reference evidence="1 2" key="1">
    <citation type="journal article" date="2009" name="Stand. Genomic Sci.">
        <title>Complete genome sequence of Pirellula staleyi type strain (ATCC 27377).</title>
        <authorList>
            <person name="Clum A."/>
            <person name="Tindall B.J."/>
            <person name="Sikorski J."/>
            <person name="Ivanova N."/>
            <person name="Mavrommatis K."/>
            <person name="Lucas S."/>
            <person name="Glavina del Rio T."/>
            <person name="Nolan M."/>
            <person name="Chen F."/>
            <person name="Tice H."/>
            <person name="Pitluck S."/>
            <person name="Cheng J.F."/>
            <person name="Chertkov O."/>
            <person name="Brettin T."/>
            <person name="Han C."/>
            <person name="Detter J.C."/>
            <person name="Kuske C."/>
            <person name="Bruce D."/>
            <person name="Goodwin L."/>
            <person name="Ovchinikova G."/>
            <person name="Pati A."/>
            <person name="Mikhailova N."/>
            <person name="Chen A."/>
            <person name="Palaniappan K."/>
            <person name="Land M."/>
            <person name="Hauser L."/>
            <person name="Chang Y.J."/>
            <person name="Jeffries C.D."/>
            <person name="Chain P."/>
            <person name="Rohde M."/>
            <person name="Goker M."/>
            <person name="Bristow J."/>
            <person name="Eisen J.A."/>
            <person name="Markowitz V."/>
            <person name="Hugenholtz P."/>
            <person name="Kyrpides N.C."/>
            <person name="Klenk H.P."/>
            <person name="Lapidus A."/>
        </authorList>
    </citation>
    <scope>NUCLEOTIDE SEQUENCE [LARGE SCALE GENOMIC DNA]</scope>
    <source>
        <strain evidence="2">ATCC 27377 / DSM 6068 / ICPB 4128</strain>
    </source>
</reference>
<sequence>MWNEDQIIAETRWSRTYANASRKRLYLESKFLDGNASITLGELMTLWPTWSKTERLDFCNAIQAAPKTIPADCFRFLATDESDYVRPTIALCIAAVFPPDESVPWLESWANNAPAGNRANFLQALAHTSDARARGILQTHFEELRSHPGLMEDASWFNHIASDLVACIQHLLELGVSPEELHPEYTKLLQHPCVNNQDQARRFLAEAF</sequence>
<accession>D2R0N9</accession>
<keyword evidence="2" id="KW-1185">Reference proteome</keyword>
<dbReference type="AlphaFoldDB" id="D2R0N9"/>
<evidence type="ECO:0000313" key="1">
    <source>
        <dbReference type="EMBL" id="ADB16637.1"/>
    </source>
</evidence>
<dbReference type="EMBL" id="CP001848">
    <property type="protein sequence ID" value="ADB16637.1"/>
    <property type="molecule type" value="Genomic_DNA"/>
</dbReference>
<protein>
    <recommendedName>
        <fullName evidence="3">PBS lyase HEAT domain protein repeat-containing protein</fullName>
    </recommendedName>
</protein>
<organism evidence="1 2">
    <name type="scientific">Pirellula staleyi (strain ATCC 27377 / DSM 6068 / ICPB 4128)</name>
    <name type="common">Pirella staleyi</name>
    <dbReference type="NCBI Taxonomy" id="530564"/>
    <lineage>
        <taxon>Bacteria</taxon>
        <taxon>Pseudomonadati</taxon>
        <taxon>Planctomycetota</taxon>
        <taxon>Planctomycetia</taxon>
        <taxon>Pirellulales</taxon>
        <taxon>Pirellulaceae</taxon>
        <taxon>Pirellula</taxon>
    </lineage>
</organism>
<dbReference type="HOGENOM" id="CLU_1319932_0_0_0"/>
<name>D2R0N9_PIRSD</name>
<proteinExistence type="predicted"/>
<gene>
    <name evidence="1" type="ordered locus">Psta_1963</name>
</gene>
<evidence type="ECO:0008006" key="3">
    <source>
        <dbReference type="Google" id="ProtNLM"/>
    </source>
</evidence>
<dbReference type="KEGG" id="psl:Psta_1963"/>
<evidence type="ECO:0000313" key="2">
    <source>
        <dbReference type="Proteomes" id="UP000001887"/>
    </source>
</evidence>
<dbReference type="Proteomes" id="UP000001887">
    <property type="component" value="Chromosome"/>
</dbReference>
<dbReference type="eggNOG" id="ENOG502ZGCX">
    <property type="taxonomic scope" value="Bacteria"/>
</dbReference>